<dbReference type="Gene3D" id="2.120.10.30">
    <property type="entry name" value="TolB, C-terminal domain"/>
    <property type="match status" value="1"/>
</dbReference>
<dbReference type="AlphaFoldDB" id="A0A5J9TL95"/>
<name>A0A5J9TL95_9POAL</name>
<dbReference type="Pfam" id="PF00326">
    <property type="entry name" value="Peptidase_S9"/>
    <property type="match status" value="1"/>
</dbReference>
<organism evidence="2 3">
    <name type="scientific">Eragrostis curvula</name>
    <name type="common">weeping love grass</name>
    <dbReference type="NCBI Taxonomy" id="38414"/>
    <lineage>
        <taxon>Eukaryota</taxon>
        <taxon>Viridiplantae</taxon>
        <taxon>Streptophyta</taxon>
        <taxon>Embryophyta</taxon>
        <taxon>Tracheophyta</taxon>
        <taxon>Spermatophyta</taxon>
        <taxon>Magnoliopsida</taxon>
        <taxon>Liliopsida</taxon>
        <taxon>Poales</taxon>
        <taxon>Poaceae</taxon>
        <taxon>PACMAD clade</taxon>
        <taxon>Chloridoideae</taxon>
        <taxon>Eragrostideae</taxon>
        <taxon>Eragrostidinae</taxon>
        <taxon>Eragrostis</taxon>
    </lineage>
</organism>
<comment type="caution">
    <text evidence="2">The sequence shown here is derived from an EMBL/GenBank/DDBJ whole genome shotgun (WGS) entry which is preliminary data.</text>
</comment>
<dbReference type="Proteomes" id="UP000324897">
    <property type="component" value="Chromosome 3"/>
</dbReference>
<dbReference type="InterPro" id="IPR050585">
    <property type="entry name" value="Xaa-Pro_dipeptidyl-ppase/CocE"/>
</dbReference>
<protein>
    <recommendedName>
        <fullName evidence="1">Peptidase S9 prolyl oligopeptidase catalytic domain-containing protein</fullName>
    </recommendedName>
</protein>
<dbReference type="SUPFAM" id="SSF53474">
    <property type="entry name" value="alpha/beta-Hydrolases"/>
    <property type="match status" value="1"/>
</dbReference>
<dbReference type="InterPro" id="IPR011042">
    <property type="entry name" value="6-blade_b-propeller_TolB-like"/>
</dbReference>
<evidence type="ECO:0000313" key="3">
    <source>
        <dbReference type="Proteomes" id="UP000324897"/>
    </source>
</evidence>
<keyword evidence="3" id="KW-1185">Reference proteome</keyword>
<dbReference type="Gramene" id="TVU12072">
    <property type="protein sequence ID" value="TVU12072"/>
    <property type="gene ID" value="EJB05_45697"/>
</dbReference>
<evidence type="ECO:0000313" key="2">
    <source>
        <dbReference type="EMBL" id="TVU12072.1"/>
    </source>
</evidence>
<accession>A0A5J9TL95</accession>
<dbReference type="InterPro" id="IPR001375">
    <property type="entry name" value="Peptidase_S9_cat"/>
</dbReference>
<dbReference type="InterPro" id="IPR029058">
    <property type="entry name" value="AB_hydrolase_fold"/>
</dbReference>
<proteinExistence type="predicted"/>
<dbReference type="OrthoDB" id="416344at2759"/>
<gene>
    <name evidence="2" type="ORF">EJB05_45697</name>
</gene>
<feature type="domain" description="Peptidase S9 prolyl oligopeptidase catalytic" evidence="1">
    <location>
        <begin position="460"/>
        <end position="668"/>
    </location>
</feature>
<feature type="non-terminal residue" evidence="2">
    <location>
        <position position="1"/>
    </location>
</feature>
<dbReference type="Gene3D" id="3.40.50.1820">
    <property type="entry name" value="alpha/beta hydrolase"/>
    <property type="match status" value="1"/>
</dbReference>
<dbReference type="GO" id="GO:0008236">
    <property type="term" value="F:serine-type peptidase activity"/>
    <property type="evidence" value="ECO:0007669"/>
    <property type="project" value="InterPro"/>
</dbReference>
<reference evidence="2 3" key="1">
    <citation type="journal article" date="2019" name="Sci. Rep.">
        <title>A high-quality genome of Eragrostis curvula grass provides insights into Poaceae evolution and supports new strategies to enhance forage quality.</title>
        <authorList>
            <person name="Carballo J."/>
            <person name="Santos B.A.C.M."/>
            <person name="Zappacosta D."/>
            <person name="Garbus I."/>
            <person name="Selva J.P."/>
            <person name="Gallo C.A."/>
            <person name="Diaz A."/>
            <person name="Albertini E."/>
            <person name="Caccamo M."/>
            <person name="Echenique V."/>
        </authorList>
    </citation>
    <scope>NUCLEOTIDE SEQUENCE [LARGE SCALE GENOMIC DNA]</scope>
    <source>
        <strain evidence="3">cv. Victoria</strain>
        <tissue evidence="2">Leaf</tissue>
    </source>
</reference>
<evidence type="ECO:0000259" key="1">
    <source>
        <dbReference type="Pfam" id="PF00326"/>
    </source>
</evidence>
<dbReference type="PANTHER" id="PTHR43056:SF11">
    <property type="entry name" value="OS06G0215400 PROTEIN"/>
    <property type="match status" value="1"/>
</dbReference>
<dbReference type="SUPFAM" id="SSF69304">
    <property type="entry name" value="Tricorn protease N-terminal domain"/>
    <property type="match status" value="1"/>
</dbReference>
<dbReference type="PANTHER" id="PTHR43056">
    <property type="entry name" value="PEPTIDASE S9 PROLYL OLIGOPEPTIDASE"/>
    <property type="match status" value="1"/>
</dbReference>
<dbReference type="GO" id="GO:0006508">
    <property type="term" value="P:proteolysis"/>
    <property type="evidence" value="ECO:0007669"/>
    <property type="project" value="InterPro"/>
</dbReference>
<sequence>MAAMHPHAAGGGEKATAPYGSWASPITAAAVSVAGRTVEGLVVAGDGRLVWVEKRPEEGGASVLVREAAEPGGKAVDVTPQGFAVRTLAQEYGGGSGAFAVQGDTVVFSNYADQRLYRQTLGDCSPLPLTPDYGGPVVRYADGVFDPHFRRYVTVMEDHRNDSSTPVTNIAAVKISDGDTHEPTVLVTGSDFYAFPRIDPSQKRMAWIQWSNPNMPWDKSQLWVGYFSEKGEVQKRTCIAGGNSTLVESPTEPKWSSKGELFFITDRQSGFWNIYKWDEQSNVVIQLYAFDAEFSKPMWVFGSSSYAFLGKDDSSHKIISCYRQNGRSHVGVLDHDLGSFSTLDIPFSSVTNIVSGDGCVYIEGASASLPLSIAKVHMDEKGTVATDFSIVWSSSDVTKYKSYLSLPEFIEFPTVIPGQHAYAFFYAPYNPSFQGPSDEKPPLLVRTHGGPTDEARGVLDLNVQYWTSRGWALVDVNYGGSSGYGREYRERLLGQWGVVDVNDCCSCATFLVETGRVDGQRLCITGESAGGFTTLACLAFRQTFKAGCSLYGASFVYFIIGDLTSLRASSHKFEAYYTDNLVGNKQAYFERSPINFVHTFTCPLILFHGLADTVVPPEQTTKIYKAIKDKGLPVALVEYEGEPHGFRKAESIKFTLEQAMVFFARLVGHFKVADDITPIKIENFD</sequence>
<dbReference type="EMBL" id="RWGY01000039">
    <property type="protein sequence ID" value="TVU12072.1"/>
    <property type="molecule type" value="Genomic_DNA"/>
</dbReference>